<dbReference type="Proteomes" id="UP000821865">
    <property type="component" value="Chromosome 1"/>
</dbReference>
<evidence type="ECO:0000313" key="1">
    <source>
        <dbReference type="EMBL" id="KAH7978276.1"/>
    </source>
</evidence>
<organism evidence="1 2">
    <name type="scientific">Dermacentor silvarum</name>
    <name type="common">Tick</name>
    <dbReference type="NCBI Taxonomy" id="543639"/>
    <lineage>
        <taxon>Eukaryota</taxon>
        <taxon>Metazoa</taxon>
        <taxon>Ecdysozoa</taxon>
        <taxon>Arthropoda</taxon>
        <taxon>Chelicerata</taxon>
        <taxon>Arachnida</taxon>
        <taxon>Acari</taxon>
        <taxon>Parasitiformes</taxon>
        <taxon>Ixodida</taxon>
        <taxon>Ixodoidea</taxon>
        <taxon>Ixodidae</taxon>
        <taxon>Rhipicephalinae</taxon>
        <taxon>Dermacentor</taxon>
    </lineage>
</organism>
<comment type="caution">
    <text evidence="1">The sequence shown here is derived from an EMBL/GenBank/DDBJ whole genome shotgun (WGS) entry which is preliminary data.</text>
</comment>
<evidence type="ECO:0000313" key="2">
    <source>
        <dbReference type="Proteomes" id="UP000821865"/>
    </source>
</evidence>
<proteinExistence type="predicted"/>
<protein>
    <submittedName>
        <fullName evidence="1">Uncharacterized protein</fullName>
    </submittedName>
</protein>
<name>A0ACB8DV97_DERSI</name>
<dbReference type="EMBL" id="CM023470">
    <property type="protein sequence ID" value="KAH7978276.1"/>
    <property type="molecule type" value="Genomic_DNA"/>
</dbReference>
<sequence length="134" mass="15029">MAVADDSYKFVIRQRSLARLWTTRRTPTGRHNCVGLARRTRNSVEPEPHFSSAGNPAAELCTAYFFFLTVIIDVGAQDRHSDGGVFKATSFGKDLKKNCLNLPAPARLPRSNKVASRIFVGDEAFQLRQDFMRP</sequence>
<reference evidence="1" key="1">
    <citation type="submission" date="2020-05" db="EMBL/GenBank/DDBJ databases">
        <title>Large-scale comparative analyses of tick genomes elucidate their genetic diversity and vector capacities.</title>
        <authorList>
            <person name="Jia N."/>
            <person name="Wang J."/>
            <person name="Shi W."/>
            <person name="Du L."/>
            <person name="Sun Y."/>
            <person name="Zhan W."/>
            <person name="Jiang J."/>
            <person name="Wang Q."/>
            <person name="Zhang B."/>
            <person name="Ji P."/>
            <person name="Sakyi L.B."/>
            <person name="Cui X."/>
            <person name="Yuan T."/>
            <person name="Jiang B."/>
            <person name="Yang W."/>
            <person name="Lam T.T.-Y."/>
            <person name="Chang Q."/>
            <person name="Ding S."/>
            <person name="Wang X."/>
            <person name="Zhu J."/>
            <person name="Ruan X."/>
            <person name="Zhao L."/>
            <person name="Wei J."/>
            <person name="Que T."/>
            <person name="Du C."/>
            <person name="Cheng J."/>
            <person name="Dai P."/>
            <person name="Han X."/>
            <person name="Huang E."/>
            <person name="Gao Y."/>
            <person name="Liu J."/>
            <person name="Shao H."/>
            <person name="Ye R."/>
            <person name="Li L."/>
            <person name="Wei W."/>
            <person name="Wang X."/>
            <person name="Wang C."/>
            <person name="Yang T."/>
            <person name="Huo Q."/>
            <person name="Li W."/>
            <person name="Guo W."/>
            <person name="Chen H."/>
            <person name="Zhou L."/>
            <person name="Ni X."/>
            <person name="Tian J."/>
            <person name="Zhou Y."/>
            <person name="Sheng Y."/>
            <person name="Liu T."/>
            <person name="Pan Y."/>
            <person name="Xia L."/>
            <person name="Li J."/>
            <person name="Zhao F."/>
            <person name="Cao W."/>
        </authorList>
    </citation>
    <scope>NUCLEOTIDE SEQUENCE</scope>
    <source>
        <strain evidence="1">Dsil-2018</strain>
    </source>
</reference>
<accession>A0ACB8DV97</accession>
<gene>
    <name evidence="1" type="ORF">HPB49_004951</name>
</gene>
<keyword evidence="2" id="KW-1185">Reference proteome</keyword>